<reference evidence="7" key="1">
    <citation type="journal article" date="2014" name="Int. J. Syst. Evol. Microbiol.">
        <title>Complete genome sequence of Corynebacterium casei LMG S-19264T (=DSM 44701T), isolated from a smear-ripened cheese.</title>
        <authorList>
            <consortium name="US DOE Joint Genome Institute (JGI-PGF)"/>
            <person name="Walter F."/>
            <person name="Albersmeier A."/>
            <person name="Kalinowski J."/>
            <person name="Ruckert C."/>
        </authorList>
    </citation>
    <scope>NUCLEOTIDE SEQUENCE</scope>
    <source>
        <strain evidence="7">KCTC 23077</strain>
    </source>
</reference>
<dbReference type="AlphaFoldDB" id="A0A918SYF3"/>
<dbReference type="Pfam" id="PF02104">
    <property type="entry name" value="SURF1"/>
    <property type="match status" value="1"/>
</dbReference>
<dbReference type="Proteomes" id="UP000646426">
    <property type="component" value="Unassembled WGS sequence"/>
</dbReference>
<accession>A0A918SYF3</accession>
<evidence type="ECO:0000256" key="3">
    <source>
        <dbReference type="ARBA" id="ARBA00022692"/>
    </source>
</evidence>
<dbReference type="PANTHER" id="PTHR23427">
    <property type="entry name" value="SURFEIT LOCUS PROTEIN"/>
    <property type="match status" value="1"/>
</dbReference>
<proteinExistence type="inferred from homology"/>
<dbReference type="CDD" id="cd06662">
    <property type="entry name" value="SURF1"/>
    <property type="match status" value="1"/>
</dbReference>
<evidence type="ECO:0000256" key="4">
    <source>
        <dbReference type="ARBA" id="ARBA00022989"/>
    </source>
</evidence>
<sequence>MIAGWLFALALCAGFASLGAWQLSRADEKQLMLDRADAVLSRRKPQGLTAAQSSERAGDYDWARGSGRFMAQSPVLLDNQQRNGRVGVRVYRAFQPDAGGEPLLVDLGWLPWPGDRRLPAAALAPPAPGSVELHGLLAPPPSPGLALGEAVAARADAGGATTAWLATRLDRDALARALGVPALAPRVLRLDPALRIGFERDLVLLANTLPPTKHRGYAVQWFGLALATLITALVLTFRSLRR</sequence>
<reference evidence="7" key="2">
    <citation type="submission" date="2020-09" db="EMBL/GenBank/DDBJ databases">
        <authorList>
            <person name="Sun Q."/>
            <person name="Kim S."/>
        </authorList>
    </citation>
    <scope>NUCLEOTIDE SEQUENCE</scope>
    <source>
        <strain evidence="7">KCTC 23077</strain>
    </source>
</reference>
<keyword evidence="8" id="KW-1185">Reference proteome</keyword>
<comment type="similarity">
    <text evidence="2 6">Belongs to the SURF1 family.</text>
</comment>
<evidence type="ECO:0000313" key="7">
    <source>
        <dbReference type="EMBL" id="GHA78376.1"/>
    </source>
</evidence>
<feature type="transmembrane region" description="Helical" evidence="6">
    <location>
        <begin position="217"/>
        <end position="237"/>
    </location>
</feature>
<keyword evidence="5 6" id="KW-0472">Membrane</keyword>
<dbReference type="PANTHER" id="PTHR23427:SF2">
    <property type="entry name" value="SURFEIT LOCUS PROTEIN 1"/>
    <property type="match status" value="1"/>
</dbReference>
<keyword evidence="4 6" id="KW-1133">Transmembrane helix</keyword>
<comment type="caution">
    <text evidence="6">Lacks conserved residue(s) required for the propagation of feature annotation.</text>
</comment>
<keyword evidence="3 6" id="KW-0812">Transmembrane</keyword>
<gene>
    <name evidence="7" type="ORF">GCM10007067_14430</name>
</gene>
<keyword evidence="6" id="KW-1003">Cell membrane</keyword>
<evidence type="ECO:0000256" key="6">
    <source>
        <dbReference type="RuleBase" id="RU363076"/>
    </source>
</evidence>
<name>A0A918SYF3_9GAMM</name>
<evidence type="ECO:0000256" key="5">
    <source>
        <dbReference type="ARBA" id="ARBA00023136"/>
    </source>
</evidence>
<dbReference type="InterPro" id="IPR002994">
    <property type="entry name" value="Surf1/Shy1"/>
</dbReference>
<dbReference type="GO" id="GO:0005886">
    <property type="term" value="C:plasma membrane"/>
    <property type="evidence" value="ECO:0007669"/>
    <property type="project" value="UniProtKB-SubCell"/>
</dbReference>
<evidence type="ECO:0000256" key="1">
    <source>
        <dbReference type="ARBA" id="ARBA00004370"/>
    </source>
</evidence>
<dbReference type="EMBL" id="BMYD01000002">
    <property type="protein sequence ID" value="GHA78376.1"/>
    <property type="molecule type" value="Genomic_DNA"/>
</dbReference>
<organism evidence="7 8">
    <name type="scientific">Cognatilysobacter bugurensis</name>
    <dbReference type="NCBI Taxonomy" id="543356"/>
    <lineage>
        <taxon>Bacteria</taxon>
        <taxon>Pseudomonadati</taxon>
        <taxon>Pseudomonadota</taxon>
        <taxon>Gammaproteobacteria</taxon>
        <taxon>Lysobacterales</taxon>
        <taxon>Lysobacteraceae</taxon>
        <taxon>Cognatilysobacter</taxon>
    </lineage>
</organism>
<evidence type="ECO:0000313" key="8">
    <source>
        <dbReference type="Proteomes" id="UP000646426"/>
    </source>
</evidence>
<dbReference type="InterPro" id="IPR045214">
    <property type="entry name" value="Surf1/Surf4"/>
</dbReference>
<protein>
    <recommendedName>
        <fullName evidence="6">SURF1-like protein</fullName>
    </recommendedName>
</protein>
<evidence type="ECO:0000256" key="2">
    <source>
        <dbReference type="ARBA" id="ARBA00007165"/>
    </source>
</evidence>
<comment type="caution">
    <text evidence="7">The sequence shown here is derived from an EMBL/GenBank/DDBJ whole genome shotgun (WGS) entry which is preliminary data.</text>
</comment>
<comment type="subcellular location">
    <subcellularLocation>
        <location evidence="6">Cell membrane</location>
        <topology evidence="6">Multi-pass membrane protein</topology>
    </subcellularLocation>
    <subcellularLocation>
        <location evidence="1">Membrane</location>
    </subcellularLocation>
</comment>
<dbReference type="PROSITE" id="PS50895">
    <property type="entry name" value="SURF1"/>
    <property type="match status" value="1"/>
</dbReference>